<dbReference type="SUPFAM" id="SSF51445">
    <property type="entry name" value="(Trans)glycosidases"/>
    <property type="match status" value="1"/>
</dbReference>
<sequence>MGSAFLPAVGRRPFGDPAPPWGQRVDGLLRRLTLEDRIAPLHRYAPHGVAWLGGATVFPPAAGRGAGWDGEVVHEGATASSGESPAFHRHRQPTPGSGTNRPERGRPW</sequence>
<proteinExistence type="predicted"/>
<evidence type="ECO:0000256" key="1">
    <source>
        <dbReference type="ARBA" id="ARBA00022801"/>
    </source>
</evidence>
<evidence type="ECO:0000313" key="3">
    <source>
        <dbReference type="EMBL" id="MFF8280099.1"/>
    </source>
</evidence>
<evidence type="ECO:0000313" key="4">
    <source>
        <dbReference type="Proteomes" id="UP001603013"/>
    </source>
</evidence>
<dbReference type="EMBL" id="JBIBSM010000019">
    <property type="protein sequence ID" value="MFF8280099.1"/>
    <property type="molecule type" value="Genomic_DNA"/>
</dbReference>
<keyword evidence="1" id="KW-0378">Hydrolase</keyword>
<dbReference type="Proteomes" id="UP001603013">
    <property type="component" value="Unassembled WGS sequence"/>
</dbReference>
<gene>
    <name evidence="3" type="ORF">ACF05T_29085</name>
</gene>
<dbReference type="InterPro" id="IPR036962">
    <property type="entry name" value="Glyco_hydro_3_N_sf"/>
</dbReference>
<dbReference type="Gene3D" id="3.20.20.300">
    <property type="entry name" value="Glycoside hydrolase, family 3, N-terminal domain"/>
    <property type="match status" value="1"/>
</dbReference>
<feature type="region of interest" description="Disordered" evidence="2">
    <location>
        <begin position="1"/>
        <end position="22"/>
    </location>
</feature>
<dbReference type="RefSeq" id="WP_391937003.1">
    <property type="nucleotide sequence ID" value="NZ_JBIBSM010000019.1"/>
</dbReference>
<evidence type="ECO:0000256" key="2">
    <source>
        <dbReference type="SAM" id="MobiDB-lite"/>
    </source>
</evidence>
<feature type="region of interest" description="Disordered" evidence="2">
    <location>
        <begin position="62"/>
        <end position="108"/>
    </location>
</feature>
<keyword evidence="4" id="KW-1185">Reference proteome</keyword>
<organism evidence="3 4">
    <name type="scientific">Streptomyces lateritius</name>
    <dbReference type="NCBI Taxonomy" id="67313"/>
    <lineage>
        <taxon>Bacteria</taxon>
        <taxon>Bacillati</taxon>
        <taxon>Actinomycetota</taxon>
        <taxon>Actinomycetes</taxon>
        <taxon>Kitasatosporales</taxon>
        <taxon>Streptomycetaceae</taxon>
        <taxon>Streptomyces</taxon>
    </lineage>
</organism>
<reference evidence="3 4" key="1">
    <citation type="submission" date="2024-10" db="EMBL/GenBank/DDBJ databases">
        <title>The Natural Products Discovery Center: Release of the First 8490 Sequenced Strains for Exploring Actinobacteria Biosynthetic Diversity.</title>
        <authorList>
            <person name="Kalkreuter E."/>
            <person name="Kautsar S.A."/>
            <person name="Yang D."/>
            <person name="Bader C.D."/>
            <person name="Teijaro C.N."/>
            <person name="Fluegel L."/>
            <person name="Davis C.M."/>
            <person name="Simpson J.R."/>
            <person name="Lauterbach L."/>
            <person name="Steele A.D."/>
            <person name="Gui C."/>
            <person name="Meng S."/>
            <person name="Li G."/>
            <person name="Viehrig K."/>
            <person name="Ye F."/>
            <person name="Su P."/>
            <person name="Kiefer A.F."/>
            <person name="Nichols A."/>
            <person name="Cepeda A.J."/>
            <person name="Yan W."/>
            <person name="Fan B."/>
            <person name="Jiang Y."/>
            <person name="Adhikari A."/>
            <person name="Zheng C.-J."/>
            <person name="Schuster L."/>
            <person name="Cowan T.M."/>
            <person name="Smanski M.J."/>
            <person name="Chevrette M.G."/>
            <person name="De Carvalho L.P.S."/>
            <person name="Shen B."/>
        </authorList>
    </citation>
    <scope>NUCLEOTIDE SEQUENCE [LARGE SCALE GENOMIC DNA]</scope>
    <source>
        <strain evidence="3 4">NPDC015755</strain>
    </source>
</reference>
<name>A0ABW6YJQ9_9ACTN</name>
<dbReference type="InterPro" id="IPR017853">
    <property type="entry name" value="GH"/>
</dbReference>
<accession>A0ABW6YJQ9</accession>
<protein>
    <submittedName>
        <fullName evidence="3">Uncharacterized protein</fullName>
    </submittedName>
</protein>
<comment type="caution">
    <text evidence="3">The sequence shown here is derived from an EMBL/GenBank/DDBJ whole genome shotgun (WGS) entry which is preliminary data.</text>
</comment>